<dbReference type="InterPro" id="IPR013783">
    <property type="entry name" value="Ig-like_fold"/>
</dbReference>
<dbReference type="Gene3D" id="2.60.40.10">
    <property type="entry name" value="Immunoglobulins"/>
    <property type="match status" value="1"/>
</dbReference>
<proteinExistence type="predicted"/>
<evidence type="ECO:0000313" key="2">
    <source>
        <dbReference type="EMBL" id="KAE9152489.1"/>
    </source>
</evidence>
<dbReference type="CDD" id="cd00063">
    <property type="entry name" value="FN3"/>
    <property type="match status" value="1"/>
</dbReference>
<reference evidence="2 3" key="1">
    <citation type="submission" date="2018-08" db="EMBL/GenBank/DDBJ databases">
        <title>Genomic investigation of the strawberry pathogen Phytophthora fragariae indicates pathogenicity is determined by transcriptional variation in three key races.</title>
        <authorList>
            <person name="Adams T.M."/>
            <person name="Armitage A.D."/>
            <person name="Sobczyk M.K."/>
            <person name="Bates H.J."/>
            <person name="Dunwell J.M."/>
            <person name="Nellist C.F."/>
            <person name="Harrison R.J."/>
        </authorList>
    </citation>
    <scope>NUCLEOTIDE SEQUENCE [LARGE SCALE GENOMIC DNA]</scope>
    <source>
        <strain evidence="2 3">NOV-5</strain>
    </source>
</reference>
<dbReference type="InterPro" id="IPR003961">
    <property type="entry name" value="FN3_dom"/>
</dbReference>
<organism evidence="2 3">
    <name type="scientific">Phytophthora fragariae</name>
    <dbReference type="NCBI Taxonomy" id="53985"/>
    <lineage>
        <taxon>Eukaryota</taxon>
        <taxon>Sar</taxon>
        <taxon>Stramenopiles</taxon>
        <taxon>Oomycota</taxon>
        <taxon>Peronosporomycetes</taxon>
        <taxon>Peronosporales</taxon>
        <taxon>Peronosporaceae</taxon>
        <taxon>Phytophthora</taxon>
    </lineage>
</organism>
<accession>A0A6A3UP05</accession>
<evidence type="ECO:0000259" key="1">
    <source>
        <dbReference type="PROSITE" id="PS50853"/>
    </source>
</evidence>
<dbReference type="InterPro" id="IPR036116">
    <property type="entry name" value="FN3_sf"/>
</dbReference>
<dbReference type="PROSITE" id="PS50096">
    <property type="entry name" value="IQ"/>
    <property type="match status" value="1"/>
</dbReference>
<gene>
    <name evidence="2" type="ORF">PF006_g3282</name>
</gene>
<sequence length="612" mass="68283">MKELKKICSEEPNSSFFMCLSTHGARITRGANEGSYVLFSETRLSSEEELVLTAIHERDLAKMIHDIPSKNKFVAVELCQIQEPKDKIVDDAEAIRHRIHEQFLPQLYKQIVQLRLQALLERGIRLPSNEELTEDAVRSNPKLLNLILMESCDVKKEVPVRANEERVSNFMLRFRDAFRGAAITPKLDEENGFDQGPRHPLFAKEVLEYVCRSIRDDAVKHNALVHTEYKSRVRTRYEHAAEFQDITQTPGFLGADSSIDFGQGEIPEPPTMPLASPTYVTSSLNSITLKLNYTVPSSSTELPTVLGYHIQRRGHGRACTGEASGWRRAAAFQVLSYEEVVRNGVIPPTTVTVYGLATDTAYCFRARARTAGGWGPFSTSSSGYRTRAATSTMDQHETIRLAALRDGANGVAKLMDKHKNAGAIQRYAAEILATMAMKGISTVHGRNASLQPLVPSDLPVVITVRNAMLKFKKDMHLQQQGCILFGRLAVSNATWREALLSVDKPSIMSIVQDISSRDGRDFNSELTRCATWALEQLRVGAITLRQKPRHVLSEHAAATRLQGMYRCRKAREGVRALARSVYAQAIDPTSGMTYVFNTRTGATFWGLPQFAS</sequence>
<evidence type="ECO:0000313" key="3">
    <source>
        <dbReference type="Proteomes" id="UP000440732"/>
    </source>
</evidence>
<protein>
    <recommendedName>
        <fullName evidence="1">Fibronectin type-III domain-containing protein</fullName>
    </recommendedName>
</protein>
<dbReference type="SUPFAM" id="SSF49265">
    <property type="entry name" value="Fibronectin type III"/>
    <property type="match status" value="1"/>
</dbReference>
<dbReference type="EMBL" id="QXGA01000103">
    <property type="protein sequence ID" value="KAE9152489.1"/>
    <property type="molecule type" value="Genomic_DNA"/>
</dbReference>
<comment type="caution">
    <text evidence="2">The sequence shown here is derived from an EMBL/GenBank/DDBJ whole genome shotgun (WGS) entry which is preliminary data.</text>
</comment>
<feature type="domain" description="Fibronectin type-III" evidence="1">
    <location>
        <begin position="273"/>
        <end position="389"/>
    </location>
</feature>
<dbReference type="Proteomes" id="UP000440732">
    <property type="component" value="Unassembled WGS sequence"/>
</dbReference>
<dbReference type="PROSITE" id="PS50853">
    <property type="entry name" value="FN3"/>
    <property type="match status" value="1"/>
</dbReference>
<name>A0A6A3UP05_9STRA</name>
<dbReference type="AlphaFoldDB" id="A0A6A3UP05"/>